<comment type="caution">
    <text evidence="2">The sequence shown here is derived from an EMBL/GenBank/DDBJ whole genome shotgun (WGS) entry which is preliminary data.</text>
</comment>
<name>A0A1E5RGL3_9ASCO</name>
<protein>
    <submittedName>
        <fullName evidence="2">Uncharacterized protein</fullName>
    </submittedName>
</protein>
<accession>A0A1E5RGL3</accession>
<evidence type="ECO:0000313" key="2">
    <source>
        <dbReference type="EMBL" id="OEJ86050.1"/>
    </source>
</evidence>
<keyword evidence="1" id="KW-1133">Transmembrane helix</keyword>
<feature type="transmembrane region" description="Helical" evidence="1">
    <location>
        <begin position="42"/>
        <end position="65"/>
    </location>
</feature>
<dbReference type="AlphaFoldDB" id="A0A1E5RGL3"/>
<dbReference type="Proteomes" id="UP000095728">
    <property type="component" value="Unassembled WGS sequence"/>
</dbReference>
<dbReference type="EMBL" id="LPNM01000006">
    <property type="protein sequence ID" value="OEJ86050.1"/>
    <property type="molecule type" value="Genomic_DNA"/>
</dbReference>
<sequence>MNPTYIRQIAKQSVRYNQVLNAAAHMNPVHETVHTHGMSPKAWFGVMGGVGIFFGGFVGFLDWCYTDSKMEGIFKNQRVQGASHSR</sequence>
<keyword evidence="1" id="KW-0472">Membrane</keyword>
<keyword evidence="1" id="KW-0812">Transmembrane</keyword>
<organism evidence="2 3">
    <name type="scientific">Hanseniaspora osmophila</name>
    <dbReference type="NCBI Taxonomy" id="56408"/>
    <lineage>
        <taxon>Eukaryota</taxon>
        <taxon>Fungi</taxon>
        <taxon>Dikarya</taxon>
        <taxon>Ascomycota</taxon>
        <taxon>Saccharomycotina</taxon>
        <taxon>Saccharomycetes</taxon>
        <taxon>Saccharomycodales</taxon>
        <taxon>Saccharomycodaceae</taxon>
        <taxon>Hanseniaspora</taxon>
    </lineage>
</organism>
<evidence type="ECO:0000313" key="3">
    <source>
        <dbReference type="Proteomes" id="UP000095728"/>
    </source>
</evidence>
<gene>
    <name evidence="2" type="ORF">AWRI3579_g1361</name>
</gene>
<dbReference type="InParanoid" id="A0A1E5RGL3"/>
<evidence type="ECO:0000256" key="1">
    <source>
        <dbReference type="SAM" id="Phobius"/>
    </source>
</evidence>
<reference evidence="3" key="1">
    <citation type="journal article" date="2016" name="Genome Announc.">
        <title>Genome sequences of three species of Hanseniaspora isolated from spontaneous wine fermentations.</title>
        <authorList>
            <person name="Sternes P.R."/>
            <person name="Lee D."/>
            <person name="Kutyna D.R."/>
            <person name="Borneman A.R."/>
        </authorList>
    </citation>
    <scope>NUCLEOTIDE SEQUENCE [LARGE SCALE GENOMIC DNA]</scope>
    <source>
        <strain evidence="3">AWRI3579</strain>
    </source>
</reference>
<keyword evidence="3" id="KW-1185">Reference proteome</keyword>
<proteinExistence type="predicted"/>